<keyword evidence="1" id="KW-1133">Transmembrane helix</keyword>
<keyword evidence="1" id="KW-0472">Membrane</keyword>
<proteinExistence type="predicted"/>
<evidence type="ECO:0000259" key="2">
    <source>
        <dbReference type="Pfam" id="PF13701"/>
    </source>
</evidence>
<feature type="transmembrane region" description="Helical" evidence="1">
    <location>
        <begin position="58"/>
        <end position="75"/>
    </location>
</feature>
<keyword evidence="4" id="KW-1185">Reference proteome</keyword>
<accession>A0ABV6YJU6</accession>
<dbReference type="NCBIfam" id="NF033539">
    <property type="entry name" value="transpos_IS1380"/>
    <property type="match status" value="1"/>
</dbReference>
<evidence type="ECO:0000313" key="4">
    <source>
        <dbReference type="Proteomes" id="UP001593833"/>
    </source>
</evidence>
<dbReference type="InterPro" id="IPR025668">
    <property type="entry name" value="Tnp_DDE_dom"/>
</dbReference>
<sequence length="434" mass="50089">MKSSKAQIHSRVHSIPEVLFDDQKLTSCSGLVIFQSLFKALELKSRLRQCFKHLGRKGVYGIHTILMVLLVHILIGHRRLRETAYYKDDPMVLRLLGLRRMPDVATITRNMGAVDMKGCEKTEQVNREIVLDRLVEDRCARVTLDYDGSVYGSRRAAEGTAVGYNKLRKGERSYYPLLCTVAQTAQVFGMLPRSGNIHDSNGSQDFIVGCVTSVIERLPRARIESRLDSAHFSEETACLLDTLGVEFSISVPFLRFPELKEVIASRRRWRKIDKTWSYFEYDWAPKKWSWAFRFVIYRQRVKVRRKGALQLDAFEPRGWEYDYKAVVTNKPCSVGHLLAFHNGRGSQEGIIGELKTHCQFDYIPTRRWAANRLYAQAAILAHNLTRELQMRVTVPARATNPKRASLWIFENLFTIRNNIIRRAGRLVRPNGQWV</sequence>
<dbReference type="Proteomes" id="UP001593833">
    <property type="component" value="Unassembled WGS sequence"/>
</dbReference>
<keyword evidence="1" id="KW-0812">Transmembrane</keyword>
<reference evidence="3 4" key="1">
    <citation type="submission" date="2024-09" db="EMBL/GenBank/DDBJ databases">
        <authorList>
            <person name="D'Angelo T."/>
        </authorList>
    </citation>
    <scope>NUCLEOTIDE SEQUENCE [LARGE SCALE GENOMIC DNA]</scope>
    <source>
        <strain evidence="3">SAG AM-320-E07</strain>
    </source>
</reference>
<feature type="domain" description="Transposase DDE" evidence="2">
    <location>
        <begin position="18"/>
        <end position="396"/>
    </location>
</feature>
<dbReference type="InterPro" id="IPR047960">
    <property type="entry name" value="Transpos_IS1380"/>
</dbReference>
<evidence type="ECO:0000313" key="3">
    <source>
        <dbReference type="EMBL" id="MFC1572618.1"/>
    </source>
</evidence>
<dbReference type="Pfam" id="PF13701">
    <property type="entry name" value="DDE_Tnp_1_4"/>
    <property type="match status" value="1"/>
</dbReference>
<dbReference type="EMBL" id="JBHPKH010000024">
    <property type="protein sequence ID" value="MFC1572618.1"/>
    <property type="molecule type" value="Genomic_DNA"/>
</dbReference>
<organism evidence="3 4">
    <name type="scientific">Eiseniibacteriota bacterium</name>
    <dbReference type="NCBI Taxonomy" id="2212470"/>
    <lineage>
        <taxon>Bacteria</taxon>
        <taxon>Candidatus Eiseniibacteriota</taxon>
    </lineage>
</organism>
<protein>
    <submittedName>
        <fullName evidence="3">IS1380 family transposase</fullName>
    </submittedName>
</protein>
<comment type="caution">
    <text evidence="3">The sequence shown here is derived from an EMBL/GenBank/DDBJ whole genome shotgun (WGS) entry which is preliminary data.</text>
</comment>
<evidence type="ECO:0000256" key="1">
    <source>
        <dbReference type="SAM" id="Phobius"/>
    </source>
</evidence>
<gene>
    <name evidence="3" type="ORF">ACFL6M_03360</name>
</gene>
<feature type="non-terminal residue" evidence="3">
    <location>
        <position position="434"/>
    </location>
</feature>
<name>A0ABV6YJU6_UNCEI</name>